<name>A0AAD7CZ30_MYCRO</name>
<dbReference type="Proteomes" id="UP001221757">
    <property type="component" value="Unassembled WGS sequence"/>
</dbReference>
<protein>
    <submittedName>
        <fullName evidence="1">Uncharacterized protein</fullName>
    </submittedName>
</protein>
<dbReference type="EMBL" id="JARKIE010000177">
    <property type="protein sequence ID" value="KAJ7671027.1"/>
    <property type="molecule type" value="Genomic_DNA"/>
</dbReference>
<comment type="caution">
    <text evidence="1">The sequence shown here is derived from an EMBL/GenBank/DDBJ whole genome shotgun (WGS) entry which is preliminary data.</text>
</comment>
<gene>
    <name evidence="1" type="ORF">B0H17DRAFT_1209174</name>
</gene>
<evidence type="ECO:0000313" key="1">
    <source>
        <dbReference type="EMBL" id="KAJ7671027.1"/>
    </source>
</evidence>
<keyword evidence="2" id="KW-1185">Reference proteome</keyword>
<reference evidence="1" key="1">
    <citation type="submission" date="2023-03" db="EMBL/GenBank/DDBJ databases">
        <title>Massive genome expansion in bonnet fungi (Mycena s.s.) driven by repeated elements and novel gene families across ecological guilds.</title>
        <authorList>
            <consortium name="Lawrence Berkeley National Laboratory"/>
            <person name="Harder C.B."/>
            <person name="Miyauchi S."/>
            <person name="Viragh M."/>
            <person name="Kuo A."/>
            <person name="Thoen E."/>
            <person name="Andreopoulos B."/>
            <person name="Lu D."/>
            <person name="Skrede I."/>
            <person name="Drula E."/>
            <person name="Henrissat B."/>
            <person name="Morin E."/>
            <person name="Kohler A."/>
            <person name="Barry K."/>
            <person name="LaButti K."/>
            <person name="Morin E."/>
            <person name="Salamov A."/>
            <person name="Lipzen A."/>
            <person name="Mereny Z."/>
            <person name="Hegedus B."/>
            <person name="Baldrian P."/>
            <person name="Stursova M."/>
            <person name="Weitz H."/>
            <person name="Taylor A."/>
            <person name="Grigoriev I.V."/>
            <person name="Nagy L.G."/>
            <person name="Martin F."/>
            <person name="Kauserud H."/>
        </authorList>
    </citation>
    <scope>NUCLEOTIDE SEQUENCE</scope>
    <source>
        <strain evidence="1">CBHHK067</strain>
    </source>
</reference>
<sequence length="170" mass="18525">MSLFCMVSTRDCLGPGTIQYVAVHNIPGAFSGNILCPQASLPWSPPPHDLLLSPDKVGAIRDKTLIRGYEIRGNNISEISGLSAIPLGLFIEDDNSEEENTADVVAKLSPADVTKLLLIAYDEEIHFAKFPRLSSEISNLLQAKEHKLLNVVDLLACTADGRIVFLKLNN</sequence>
<dbReference type="AlphaFoldDB" id="A0AAD7CZ30"/>
<organism evidence="1 2">
    <name type="scientific">Mycena rosella</name>
    <name type="common">Pink bonnet</name>
    <name type="synonym">Agaricus rosellus</name>
    <dbReference type="NCBI Taxonomy" id="1033263"/>
    <lineage>
        <taxon>Eukaryota</taxon>
        <taxon>Fungi</taxon>
        <taxon>Dikarya</taxon>
        <taxon>Basidiomycota</taxon>
        <taxon>Agaricomycotina</taxon>
        <taxon>Agaricomycetes</taxon>
        <taxon>Agaricomycetidae</taxon>
        <taxon>Agaricales</taxon>
        <taxon>Marasmiineae</taxon>
        <taxon>Mycenaceae</taxon>
        <taxon>Mycena</taxon>
    </lineage>
</organism>
<evidence type="ECO:0000313" key="2">
    <source>
        <dbReference type="Proteomes" id="UP001221757"/>
    </source>
</evidence>
<proteinExistence type="predicted"/>
<accession>A0AAD7CZ30</accession>